<evidence type="ECO:0000256" key="3">
    <source>
        <dbReference type="ARBA" id="ARBA00022490"/>
    </source>
</evidence>
<comment type="catalytic activity">
    <reaction evidence="9 10">
        <text>uridine(1498) in 16S rRNA + S-adenosyl-L-methionine = N(3)-methyluridine(1498) in 16S rRNA + S-adenosyl-L-homocysteine + H(+)</text>
        <dbReference type="Rhea" id="RHEA:42920"/>
        <dbReference type="Rhea" id="RHEA-COMP:10283"/>
        <dbReference type="Rhea" id="RHEA-COMP:10284"/>
        <dbReference type="ChEBI" id="CHEBI:15378"/>
        <dbReference type="ChEBI" id="CHEBI:57856"/>
        <dbReference type="ChEBI" id="CHEBI:59789"/>
        <dbReference type="ChEBI" id="CHEBI:65315"/>
        <dbReference type="ChEBI" id="CHEBI:74502"/>
        <dbReference type="EC" id="2.1.1.193"/>
    </reaction>
</comment>
<dbReference type="InterPro" id="IPR046886">
    <property type="entry name" value="RsmE_MTase_dom"/>
</dbReference>
<evidence type="ECO:0000256" key="6">
    <source>
        <dbReference type="ARBA" id="ARBA00022679"/>
    </source>
</evidence>
<comment type="subcellular location">
    <subcellularLocation>
        <location evidence="1 10">Cytoplasm</location>
    </subcellularLocation>
</comment>
<evidence type="ECO:0000256" key="1">
    <source>
        <dbReference type="ARBA" id="ARBA00004496"/>
    </source>
</evidence>
<keyword evidence="7 10" id="KW-0949">S-adenosyl-L-methionine</keyword>
<dbReference type="EMBL" id="SIHJ01000003">
    <property type="protein sequence ID" value="TWT32326.1"/>
    <property type="molecule type" value="Genomic_DNA"/>
</dbReference>
<dbReference type="PANTHER" id="PTHR30027">
    <property type="entry name" value="RIBOSOMAL RNA SMALL SUBUNIT METHYLTRANSFERASE E"/>
    <property type="match status" value="1"/>
</dbReference>
<feature type="region of interest" description="Disordered" evidence="11">
    <location>
        <begin position="163"/>
        <end position="183"/>
    </location>
</feature>
<evidence type="ECO:0000256" key="10">
    <source>
        <dbReference type="PIRNR" id="PIRNR015601"/>
    </source>
</evidence>
<evidence type="ECO:0000256" key="9">
    <source>
        <dbReference type="ARBA" id="ARBA00047944"/>
    </source>
</evidence>
<reference evidence="14 15" key="1">
    <citation type="submission" date="2019-02" db="EMBL/GenBank/DDBJ databases">
        <title>Deep-cultivation of Planctomycetes and their phenomic and genomic characterization uncovers novel biology.</title>
        <authorList>
            <person name="Wiegand S."/>
            <person name="Jogler M."/>
            <person name="Boedeker C."/>
            <person name="Pinto D."/>
            <person name="Vollmers J."/>
            <person name="Rivas-Marin E."/>
            <person name="Kohn T."/>
            <person name="Peeters S.H."/>
            <person name="Heuer A."/>
            <person name="Rast P."/>
            <person name="Oberbeckmann S."/>
            <person name="Bunk B."/>
            <person name="Jeske O."/>
            <person name="Meyerdierks A."/>
            <person name="Storesund J.E."/>
            <person name="Kallscheuer N."/>
            <person name="Luecker S."/>
            <person name="Lage O.M."/>
            <person name="Pohl T."/>
            <person name="Merkel B.J."/>
            <person name="Hornburger P."/>
            <person name="Mueller R.-W."/>
            <person name="Bruemmer F."/>
            <person name="Labrenz M."/>
            <person name="Spormann A.M."/>
            <person name="Op Den Camp H."/>
            <person name="Overmann J."/>
            <person name="Amann R."/>
            <person name="Jetten M.S.M."/>
            <person name="Mascher T."/>
            <person name="Medema M.H."/>
            <person name="Devos D.P."/>
            <person name="Kaster A.-K."/>
            <person name="Ovreas L."/>
            <person name="Rohde M."/>
            <person name="Galperin M.Y."/>
            <person name="Jogler C."/>
        </authorList>
    </citation>
    <scope>NUCLEOTIDE SEQUENCE [LARGE SCALE GENOMIC DNA]</scope>
    <source>
        <strain evidence="14 15">KOR34</strain>
    </source>
</reference>
<organism evidence="14 15">
    <name type="scientific">Posidoniimonas corsicana</name>
    <dbReference type="NCBI Taxonomy" id="1938618"/>
    <lineage>
        <taxon>Bacteria</taxon>
        <taxon>Pseudomonadati</taxon>
        <taxon>Planctomycetota</taxon>
        <taxon>Planctomycetia</taxon>
        <taxon>Pirellulales</taxon>
        <taxon>Lacipirellulaceae</taxon>
        <taxon>Posidoniimonas</taxon>
    </lineage>
</organism>
<gene>
    <name evidence="14" type="primary">rsmE</name>
    <name evidence="14" type="ORF">KOR34_40890</name>
</gene>
<evidence type="ECO:0000313" key="15">
    <source>
        <dbReference type="Proteomes" id="UP000316714"/>
    </source>
</evidence>
<evidence type="ECO:0000313" key="14">
    <source>
        <dbReference type="EMBL" id="TWT32326.1"/>
    </source>
</evidence>
<feature type="domain" description="Ribosomal RNA small subunit methyltransferase E methyltransferase" evidence="12">
    <location>
        <begin position="73"/>
        <end position="231"/>
    </location>
</feature>
<protein>
    <recommendedName>
        <fullName evidence="10">Ribosomal RNA small subunit methyltransferase E</fullName>
        <ecNumber evidence="10">2.1.1.193</ecNumber>
    </recommendedName>
</protein>
<dbReference type="NCBIfam" id="TIGR00046">
    <property type="entry name" value="RsmE family RNA methyltransferase"/>
    <property type="match status" value="1"/>
</dbReference>
<evidence type="ECO:0000256" key="2">
    <source>
        <dbReference type="ARBA" id="ARBA00005528"/>
    </source>
</evidence>
<dbReference type="SUPFAM" id="SSF75217">
    <property type="entry name" value="alpha/beta knot"/>
    <property type="match status" value="1"/>
</dbReference>
<comment type="function">
    <text evidence="8 10">Specifically methylates the N3 position of the uracil ring of uridine 1498 (m3U1498) in 16S rRNA. Acts on the fully assembled 30S ribosomal subunit.</text>
</comment>
<dbReference type="RefSeq" id="WP_146567597.1">
    <property type="nucleotide sequence ID" value="NZ_SIHJ01000003.1"/>
</dbReference>
<dbReference type="CDD" id="cd18084">
    <property type="entry name" value="RsmE-like"/>
    <property type="match status" value="1"/>
</dbReference>
<dbReference type="EC" id="2.1.1.193" evidence="10"/>
<evidence type="ECO:0000259" key="12">
    <source>
        <dbReference type="Pfam" id="PF04452"/>
    </source>
</evidence>
<proteinExistence type="inferred from homology"/>
<comment type="similarity">
    <text evidence="2 10">Belongs to the RNA methyltransferase RsmE family.</text>
</comment>
<dbReference type="InterPro" id="IPR029026">
    <property type="entry name" value="tRNA_m1G_MTases_N"/>
</dbReference>
<evidence type="ECO:0000256" key="11">
    <source>
        <dbReference type="SAM" id="MobiDB-lite"/>
    </source>
</evidence>
<feature type="domain" description="Ribosomal RNA small subunit methyltransferase E PUA-like" evidence="13">
    <location>
        <begin position="18"/>
        <end position="65"/>
    </location>
</feature>
<evidence type="ECO:0000256" key="4">
    <source>
        <dbReference type="ARBA" id="ARBA00022552"/>
    </source>
</evidence>
<evidence type="ECO:0000259" key="13">
    <source>
        <dbReference type="Pfam" id="PF20260"/>
    </source>
</evidence>
<dbReference type="GO" id="GO:0005737">
    <property type="term" value="C:cytoplasm"/>
    <property type="evidence" value="ECO:0007669"/>
    <property type="project" value="UniProtKB-SubCell"/>
</dbReference>
<keyword evidence="5 10" id="KW-0489">Methyltransferase</keyword>
<keyword evidence="15" id="KW-1185">Reference proteome</keyword>
<dbReference type="SUPFAM" id="SSF88697">
    <property type="entry name" value="PUA domain-like"/>
    <property type="match status" value="1"/>
</dbReference>
<dbReference type="Pfam" id="PF04452">
    <property type="entry name" value="Methyltrans_RNA"/>
    <property type="match status" value="1"/>
</dbReference>
<comment type="caution">
    <text evidence="14">The sequence shown here is derived from an EMBL/GenBank/DDBJ whole genome shotgun (WGS) entry which is preliminary data.</text>
</comment>
<name>A0A5C5V191_9BACT</name>
<dbReference type="Pfam" id="PF20260">
    <property type="entry name" value="PUA_4"/>
    <property type="match status" value="1"/>
</dbReference>
<dbReference type="GO" id="GO:0070475">
    <property type="term" value="P:rRNA base methylation"/>
    <property type="evidence" value="ECO:0007669"/>
    <property type="project" value="TreeGrafter"/>
</dbReference>
<dbReference type="InterPro" id="IPR006700">
    <property type="entry name" value="RsmE"/>
</dbReference>
<dbReference type="InterPro" id="IPR046887">
    <property type="entry name" value="RsmE_PUA-like"/>
</dbReference>
<dbReference type="InterPro" id="IPR015947">
    <property type="entry name" value="PUA-like_sf"/>
</dbReference>
<keyword evidence="4 10" id="KW-0698">rRNA processing</keyword>
<keyword evidence="6 10" id="KW-0808">Transferase</keyword>
<dbReference type="PANTHER" id="PTHR30027:SF3">
    <property type="entry name" value="16S RRNA (URACIL(1498)-N(3))-METHYLTRANSFERASE"/>
    <property type="match status" value="1"/>
</dbReference>
<dbReference type="AlphaFoldDB" id="A0A5C5V191"/>
<dbReference type="Gene3D" id="3.40.1280.10">
    <property type="match status" value="1"/>
</dbReference>
<evidence type="ECO:0000256" key="5">
    <source>
        <dbReference type="ARBA" id="ARBA00022603"/>
    </source>
</evidence>
<accession>A0A5C5V191</accession>
<dbReference type="Proteomes" id="UP000316714">
    <property type="component" value="Unassembled WGS sequence"/>
</dbReference>
<dbReference type="PIRSF" id="PIRSF015601">
    <property type="entry name" value="MTase_slr0722"/>
    <property type="match status" value="1"/>
</dbReference>
<dbReference type="InterPro" id="IPR029028">
    <property type="entry name" value="Alpha/beta_knot_MTases"/>
</dbReference>
<dbReference type="GO" id="GO:0070042">
    <property type="term" value="F:rRNA (uridine-N3-)-methyltransferase activity"/>
    <property type="evidence" value="ECO:0007669"/>
    <property type="project" value="TreeGrafter"/>
</dbReference>
<evidence type="ECO:0000256" key="7">
    <source>
        <dbReference type="ARBA" id="ARBA00022691"/>
    </source>
</evidence>
<sequence>MSERFFCEQPITGDTAQLAGSEAHHLLHVMRAKPGDAITLFDGSGAEFDAEVAASTRSTVDARVLARRDVDRERPRPLVLGVALPKGDRQKYLVEKLTELGVTRLVPLVTERSVAKLSGGALDKLRRGVIEASKQCGRNVLMTIDEPVPFEAALTLAPPTASRRIAHPGEGADQPAADSTAGGATEAWRLIGPEGGFSDTEVAAAEAAGWSRLSLGRTILRIETSAVAIAAREDW</sequence>
<dbReference type="OrthoDB" id="9815641at2"/>
<evidence type="ECO:0000256" key="8">
    <source>
        <dbReference type="ARBA" id="ARBA00025699"/>
    </source>
</evidence>
<keyword evidence="3 10" id="KW-0963">Cytoplasm</keyword>